<sequence>MLSPTLYPDARFTADDKGETTLNLLEGYGEEGAAVEGFAVVRGRGGGGIEPGVGPDGHRIQDAEGGGGGRGMFPGGRGAEVVELETVGVAAEEHVAVDPAEGDARLLLR</sequence>
<evidence type="ECO:0000313" key="2">
    <source>
        <dbReference type="EMBL" id="CAD8886420.1"/>
    </source>
</evidence>
<reference evidence="2" key="1">
    <citation type="submission" date="2021-01" db="EMBL/GenBank/DDBJ databases">
        <authorList>
            <person name="Corre E."/>
            <person name="Pelletier E."/>
            <person name="Niang G."/>
            <person name="Scheremetjew M."/>
            <person name="Finn R."/>
            <person name="Kale V."/>
            <person name="Holt S."/>
            <person name="Cochrane G."/>
            <person name="Meng A."/>
            <person name="Brown T."/>
            <person name="Cohen L."/>
        </authorList>
    </citation>
    <scope>NUCLEOTIDE SEQUENCE</scope>
    <source>
        <strain evidence="2">308</strain>
    </source>
</reference>
<organism evidence="2">
    <name type="scientific">Corethron hystrix</name>
    <dbReference type="NCBI Taxonomy" id="216773"/>
    <lineage>
        <taxon>Eukaryota</taxon>
        <taxon>Sar</taxon>
        <taxon>Stramenopiles</taxon>
        <taxon>Ochrophyta</taxon>
        <taxon>Bacillariophyta</taxon>
        <taxon>Coscinodiscophyceae</taxon>
        <taxon>Corethrophycidae</taxon>
        <taxon>Corethrales</taxon>
        <taxon>Corethraceae</taxon>
        <taxon>Corethron</taxon>
    </lineage>
</organism>
<protein>
    <submittedName>
        <fullName evidence="2">Uncharacterized protein</fullName>
    </submittedName>
</protein>
<gene>
    <name evidence="2" type="ORF">CHYS00102_LOCUS13618</name>
</gene>
<proteinExistence type="predicted"/>
<feature type="compositionally biased region" description="Gly residues" evidence="1">
    <location>
        <begin position="64"/>
        <end position="77"/>
    </location>
</feature>
<dbReference type="EMBL" id="HBFR01018714">
    <property type="protein sequence ID" value="CAD8886420.1"/>
    <property type="molecule type" value="Transcribed_RNA"/>
</dbReference>
<accession>A0A7S1BGG9</accession>
<feature type="region of interest" description="Disordered" evidence="1">
    <location>
        <begin position="46"/>
        <end position="77"/>
    </location>
</feature>
<evidence type="ECO:0000256" key="1">
    <source>
        <dbReference type="SAM" id="MobiDB-lite"/>
    </source>
</evidence>
<name>A0A7S1BGG9_9STRA</name>
<feature type="compositionally biased region" description="Gly residues" evidence="1">
    <location>
        <begin position="46"/>
        <end position="55"/>
    </location>
</feature>
<dbReference type="AlphaFoldDB" id="A0A7S1BGG9"/>